<name>A0A6J4MRH4_9CYAN</name>
<organism evidence="1">
    <name type="scientific">uncultured Leptolyngbya sp</name>
    <dbReference type="NCBI Taxonomy" id="332963"/>
    <lineage>
        <taxon>Bacteria</taxon>
        <taxon>Bacillati</taxon>
        <taxon>Cyanobacteriota</taxon>
        <taxon>Cyanophyceae</taxon>
        <taxon>Leptolyngbyales</taxon>
        <taxon>Leptolyngbyaceae</taxon>
        <taxon>Leptolyngbya group</taxon>
        <taxon>Leptolyngbya</taxon>
        <taxon>environmental samples</taxon>
    </lineage>
</organism>
<reference evidence="1" key="1">
    <citation type="submission" date="2020-02" db="EMBL/GenBank/DDBJ databases">
        <authorList>
            <person name="Meier V. D."/>
        </authorList>
    </citation>
    <scope>NUCLEOTIDE SEQUENCE</scope>
    <source>
        <strain evidence="1">AVDCRST_MAG94</strain>
    </source>
</reference>
<dbReference type="AlphaFoldDB" id="A0A6J4MRH4"/>
<proteinExistence type="predicted"/>
<sequence>MKNYPFFEDDLGTLRAARQTKLPVSSFKKMFSAWLSQKKELFELSFAHQELISGSPLIIKRG</sequence>
<accession>A0A6J4MRH4</accession>
<protein>
    <submittedName>
        <fullName evidence="1">Uncharacterized protein</fullName>
    </submittedName>
</protein>
<evidence type="ECO:0000313" key="1">
    <source>
        <dbReference type="EMBL" id="CAA9366610.1"/>
    </source>
</evidence>
<gene>
    <name evidence="1" type="ORF">AVDCRST_MAG94-3770</name>
</gene>
<dbReference type="EMBL" id="CADCTY010001308">
    <property type="protein sequence ID" value="CAA9366610.1"/>
    <property type="molecule type" value="Genomic_DNA"/>
</dbReference>